<name>A0ABQ1SFR1_9FLAO</name>
<gene>
    <name evidence="2" type="ORF">GCM10010832_07780</name>
</gene>
<organism evidence="2 3">
    <name type="scientific">Psychroflexus planctonicus</name>
    <dbReference type="NCBI Taxonomy" id="1526575"/>
    <lineage>
        <taxon>Bacteria</taxon>
        <taxon>Pseudomonadati</taxon>
        <taxon>Bacteroidota</taxon>
        <taxon>Flavobacteriia</taxon>
        <taxon>Flavobacteriales</taxon>
        <taxon>Flavobacteriaceae</taxon>
        <taxon>Psychroflexus</taxon>
    </lineage>
</organism>
<comment type="caution">
    <text evidence="2">The sequence shown here is derived from an EMBL/GenBank/DDBJ whole genome shotgun (WGS) entry which is preliminary data.</text>
</comment>
<evidence type="ECO:0000313" key="3">
    <source>
        <dbReference type="Proteomes" id="UP000599179"/>
    </source>
</evidence>
<reference evidence="3" key="1">
    <citation type="journal article" date="2019" name="Int. J. Syst. Evol. Microbiol.">
        <title>The Global Catalogue of Microorganisms (GCM) 10K type strain sequencing project: providing services to taxonomists for standard genome sequencing and annotation.</title>
        <authorList>
            <consortium name="The Broad Institute Genomics Platform"/>
            <consortium name="The Broad Institute Genome Sequencing Center for Infectious Disease"/>
            <person name="Wu L."/>
            <person name="Ma J."/>
        </authorList>
    </citation>
    <scope>NUCLEOTIDE SEQUENCE [LARGE SCALE GENOMIC DNA]</scope>
    <source>
        <strain evidence="3">CGMCC 1.12931</strain>
    </source>
</reference>
<evidence type="ECO:0000259" key="1">
    <source>
        <dbReference type="Pfam" id="PF00246"/>
    </source>
</evidence>
<proteinExistence type="predicted"/>
<protein>
    <submittedName>
        <fullName evidence="2">Peptidase M14</fullName>
    </submittedName>
</protein>
<dbReference type="EMBL" id="BMGM01000003">
    <property type="protein sequence ID" value="GGE29715.1"/>
    <property type="molecule type" value="Genomic_DNA"/>
</dbReference>
<dbReference type="InterPro" id="IPR000834">
    <property type="entry name" value="Peptidase_M14"/>
</dbReference>
<accession>A0ABQ1SFR1</accession>
<dbReference type="Pfam" id="PF00246">
    <property type="entry name" value="Peptidase_M14"/>
    <property type="match status" value="1"/>
</dbReference>
<evidence type="ECO:0000313" key="2">
    <source>
        <dbReference type="EMBL" id="GGE29715.1"/>
    </source>
</evidence>
<dbReference type="Gene3D" id="3.40.630.10">
    <property type="entry name" value="Zn peptidases"/>
    <property type="match status" value="1"/>
</dbReference>
<keyword evidence="3" id="KW-1185">Reference proteome</keyword>
<dbReference type="SUPFAM" id="SSF53187">
    <property type="entry name" value="Zn-dependent exopeptidases"/>
    <property type="match status" value="1"/>
</dbReference>
<sequence length="406" mass="46985">MYTIVNNEMFTFVNFQVYMDYNKLYTDFDTIKEKTFYGRYLDVDQLQKSILGLPSQFEIQEIGKSVNGIPIHCAFWGNGKKKVLAWSQMHGNETTTTKALFDFVNYLDQEKSSDFVKQLSSECSLALIFVLNPDGAEAYTRVNANQIDLNRDALDATQPEMKALHQIYKEFTPDLCLNLHGQRTIFSAGMQPNSAVVSFLSPSVNHTRSVTSTRIKSMQLILEMNEMLQNFIPNQVGRYDDAYNPNCTGDYFQGLATPTILFEAGHYPNDYDREETRKLIFMSYIKLFESFMNNAFACIDYKAYLEIPKNQKLFYDFIFRDVFIQNQKYDLAIHYEEVLEGKQIIFEPKLVEVGNLEHSFGHHEVKINEKAMAINGQTLLKIPEINSIIKEIRTENNIFSIKILKK</sequence>
<feature type="domain" description="Peptidase M14" evidence="1">
    <location>
        <begin position="54"/>
        <end position="151"/>
    </location>
</feature>
<dbReference type="Proteomes" id="UP000599179">
    <property type="component" value="Unassembled WGS sequence"/>
</dbReference>